<gene>
    <name evidence="5" type="primary">argD</name>
    <name evidence="6" type="ORF">BVG16_20085</name>
</gene>
<comment type="similarity">
    <text evidence="5">Belongs to the class-III pyridoxal-phosphate-dependent aminotransferase family. ArgD subfamily.</text>
</comment>
<dbReference type="SUPFAM" id="SSF53383">
    <property type="entry name" value="PLP-dependent transferases"/>
    <property type="match status" value="1"/>
</dbReference>
<dbReference type="InterPro" id="IPR004636">
    <property type="entry name" value="AcOrn/SuccOrn_fam"/>
</dbReference>
<dbReference type="NCBIfam" id="TIGR00707">
    <property type="entry name" value="argD"/>
    <property type="match status" value="1"/>
</dbReference>
<comment type="miscellaneous">
    <text evidence="5">May also have succinyldiaminopimelate aminotransferase activity, thus carrying out the corresponding step in lysine biosynthesis.</text>
</comment>
<dbReference type="AlphaFoldDB" id="A0A1T2X6Z0"/>
<dbReference type="Proteomes" id="UP000190188">
    <property type="component" value="Unassembled WGS sequence"/>
</dbReference>
<dbReference type="HAMAP" id="MF_01107">
    <property type="entry name" value="ArgD_aminotrans_3"/>
    <property type="match status" value="1"/>
</dbReference>
<dbReference type="PROSITE" id="PS00600">
    <property type="entry name" value="AA_TRANSFER_CLASS_3"/>
    <property type="match status" value="1"/>
</dbReference>
<evidence type="ECO:0000256" key="1">
    <source>
        <dbReference type="ARBA" id="ARBA00022576"/>
    </source>
</evidence>
<dbReference type="UniPathway" id="UPA00068">
    <property type="reaction ID" value="UER00109"/>
</dbReference>
<feature type="binding site" evidence="5">
    <location>
        <position position="143"/>
    </location>
    <ligand>
        <name>N(2)-acetyl-L-ornithine</name>
        <dbReference type="ChEBI" id="CHEBI:57805"/>
    </ligand>
</feature>
<keyword evidence="1 5" id="KW-0032">Aminotransferase</keyword>
<dbReference type="InterPro" id="IPR005814">
    <property type="entry name" value="Aminotrans_3"/>
</dbReference>
<evidence type="ECO:0000256" key="2">
    <source>
        <dbReference type="ARBA" id="ARBA00022605"/>
    </source>
</evidence>
<dbReference type="GO" id="GO:0030170">
    <property type="term" value="F:pyridoxal phosphate binding"/>
    <property type="evidence" value="ECO:0007669"/>
    <property type="project" value="InterPro"/>
</dbReference>
<proteinExistence type="inferred from homology"/>
<keyword evidence="2 5" id="KW-0028">Amino-acid biosynthesis</keyword>
<keyword evidence="3 5" id="KW-0808">Transferase</keyword>
<comment type="pathway">
    <text evidence="5">Amino-acid biosynthesis; L-arginine biosynthesis; N(2)-acetyl-L-ornithine from L-glutamate: step 4/4.</text>
</comment>
<comment type="catalytic activity">
    <reaction evidence="5">
        <text>N(2)-acetyl-L-ornithine + 2-oxoglutarate = N-acetyl-L-glutamate 5-semialdehyde + L-glutamate</text>
        <dbReference type="Rhea" id="RHEA:18049"/>
        <dbReference type="ChEBI" id="CHEBI:16810"/>
        <dbReference type="ChEBI" id="CHEBI:29123"/>
        <dbReference type="ChEBI" id="CHEBI:29985"/>
        <dbReference type="ChEBI" id="CHEBI:57805"/>
        <dbReference type="EC" id="2.6.1.11"/>
    </reaction>
</comment>
<dbReference type="FunFam" id="3.40.640.10:FF:000004">
    <property type="entry name" value="Acetylornithine aminotransferase"/>
    <property type="match status" value="1"/>
</dbReference>
<dbReference type="PANTHER" id="PTHR11986">
    <property type="entry name" value="AMINOTRANSFERASE CLASS III"/>
    <property type="match status" value="1"/>
</dbReference>
<feature type="binding site" evidence="5">
    <location>
        <position position="282"/>
    </location>
    <ligand>
        <name>N(2)-acetyl-L-ornithine</name>
        <dbReference type="ChEBI" id="CHEBI:57805"/>
    </ligand>
</feature>
<dbReference type="GO" id="GO:0042802">
    <property type="term" value="F:identical protein binding"/>
    <property type="evidence" value="ECO:0007669"/>
    <property type="project" value="TreeGrafter"/>
</dbReference>
<feature type="binding site" evidence="5">
    <location>
        <position position="140"/>
    </location>
    <ligand>
        <name>pyridoxal 5'-phosphate</name>
        <dbReference type="ChEBI" id="CHEBI:597326"/>
    </ligand>
</feature>
<sequence length="403" mass="43404">MSGTQEQGQGQVQSSLFPTYARYPISLVKGQGSYLWDDQGNKYLDFMSGLAVTGLGHAPQQVKEKLVAQLDELWHVSNLFQIPNQEKAAALLTANTCADAVFFCNSGAEANEAAIKLARRYHQKVLNSGRYEIITFNQSFHGRTLATLTATGQDKVKEGFAPLPAGFKHVPLHDVEALEAAITNQTCAIMIEMVQAEGGVIPVEPAFVQHIAKLCKEHNLLLIIDEIQTGMGRTGKLFAYEHYGIEPDIFTVAKALASGFPVGAMLGKGYLREAFTAGSHGSTFGGTPIATAAVIATVETIVGGRLWERAAEMGDYLMEQLQEKLDGNTYVRAIRGKGLIIGIECIEPVAGVIAEAQQKGLLTVSAGPNVLRLLPNLLVTKEEIDTAVSMINELFTAKAAVTQ</sequence>
<dbReference type="NCBIfam" id="NF002325">
    <property type="entry name" value="PRK01278.1"/>
    <property type="match status" value="1"/>
</dbReference>
<dbReference type="STRING" id="1324314.BVG16_20085"/>
<keyword evidence="5" id="KW-0055">Arginine biosynthesis</keyword>
<comment type="cofactor">
    <cofactor evidence="5">
        <name>pyridoxal 5'-phosphate</name>
        <dbReference type="ChEBI" id="CHEBI:597326"/>
    </cofactor>
    <text evidence="5">Binds 1 pyridoxal phosphate per subunit.</text>
</comment>
<evidence type="ECO:0000313" key="6">
    <source>
        <dbReference type="EMBL" id="OPA75640.1"/>
    </source>
</evidence>
<dbReference type="NCBIfam" id="NF002797">
    <property type="entry name" value="PRK02936.1"/>
    <property type="match status" value="1"/>
</dbReference>
<dbReference type="Pfam" id="PF00202">
    <property type="entry name" value="Aminotran_3"/>
    <property type="match status" value="1"/>
</dbReference>
<feature type="binding site" evidence="5">
    <location>
        <position position="283"/>
    </location>
    <ligand>
        <name>pyridoxal 5'-phosphate</name>
        <dbReference type="ChEBI" id="CHEBI:597326"/>
    </ligand>
</feature>
<feature type="binding site" evidence="5">
    <location>
        <begin position="225"/>
        <end position="228"/>
    </location>
    <ligand>
        <name>pyridoxal 5'-phosphate</name>
        <dbReference type="ChEBI" id="CHEBI:597326"/>
    </ligand>
</feature>
<comment type="subcellular location">
    <subcellularLocation>
        <location evidence="5">Cytoplasm</location>
    </subcellularLocation>
</comment>
<comment type="subunit">
    <text evidence="5">Homodimer.</text>
</comment>
<name>A0A1T2X6Z0_9BACL</name>
<feature type="modified residue" description="N6-(pyridoxal phosphate)lysine" evidence="5">
    <location>
        <position position="254"/>
    </location>
</feature>
<dbReference type="RefSeq" id="WP_078500928.1">
    <property type="nucleotide sequence ID" value="NZ_MSZX01000008.1"/>
</dbReference>
<evidence type="ECO:0000256" key="5">
    <source>
        <dbReference type="HAMAP-Rule" id="MF_01107"/>
    </source>
</evidence>
<dbReference type="InterPro" id="IPR015422">
    <property type="entry name" value="PyrdxlP-dep_Trfase_small"/>
</dbReference>
<dbReference type="Gene3D" id="3.90.1150.10">
    <property type="entry name" value="Aspartate Aminotransferase, domain 1"/>
    <property type="match status" value="1"/>
</dbReference>
<protein>
    <recommendedName>
        <fullName evidence="5">Acetylornithine aminotransferase</fullName>
        <shortName evidence="5">ACOAT</shortName>
        <ecNumber evidence="5">2.6.1.11</ecNumber>
    </recommendedName>
</protein>
<dbReference type="PIRSF" id="PIRSF000521">
    <property type="entry name" value="Transaminase_4ab_Lys_Orn"/>
    <property type="match status" value="1"/>
</dbReference>
<evidence type="ECO:0000256" key="4">
    <source>
        <dbReference type="ARBA" id="ARBA00022898"/>
    </source>
</evidence>
<keyword evidence="7" id="KW-1185">Reference proteome</keyword>
<reference evidence="6 7" key="1">
    <citation type="submission" date="2017-01" db="EMBL/GenBank/DDBJ databases">
        <title>Genome analysis of Paenibacillus selenitrireducens ES3-24.</title>
        <authorList>
            <person name="Xu D."/>
            <person name="Yao R."/>
            <person name="Zheng S."/>
        </authorList>
    </citation>
    <scope>NUCLEOTIDE SEQUENCE [LARGE SCALE GENOMIC DNA]</scope>
    <source>
        <strain evidence="6 7">ES3-24</strain>
    </source>
</reference>
<dbReference type="Gene3D" id="3.40.640.10">
    <property type="entry name" value="Type I PLP-dependent aspartate aminotransferase-like (Major domain)"/>
    <property type="match status" value="1"/>
</dbReference>
<dbReference type="OrthoDB" id="9807885at2"/>
<dbReference type="PANTHER" id="PTHR11986:SF79">
    <property type="entry name" value="ACETYLORNITHINE AMINOTRANSFERASE, MITOCHONDRIAL"/>
    <property type="match status" value="1"/>
</dbReference>
<dbReference type="InterPro" id="IPR015424">
    <property type="entry name" value="PyrdxlP-dep_Trfase"/>
</dbReference>
<organism evidence="6 7">
    <name type="scientific">Paenibacillus selenitireducens</name>
    <dbReference type="NCBI Taxonomy" id="1324314"/>
    <lineage>
        <taxon>Bacteria</taxon>
        <taxon>Bacillati</taxon>
        <taxon>Bacillota</taxon>
        <taxon>Bacilli</taxon>
        <taxon>Bacillales</taxon>
        <taxon>Paenibacillaceae</taxon>
        <taxon>Paenibacillus</taxon>
    </lineage>
</organism>
<evidence type="ECO:0000256" key="3">
    <source>
        <dbReference type="ARBA" id="ARBA00022679"/>
    </source>
</evidence>
<comment type="caution">
    <text evidence="6">The sequence shown here is derived from an EMBL/GenBank/DDBJ whole genome shotgun (WGS) entry which is preliminary data.</text>
</comment>
<feature type="binding site" evidence="5">
    <location>
        <begin position="107"/>
        <end position="108"/>
    </location>
    <ligand>
        <name>pyridoxal 5'-phosphate</name>
        <dbReference type="ChEBI" id="CHEBI:597326"/>
    </ligand>
</feature>
<dbReference type="EC" id="2.6.1.11" evidence="5"/>
<dbReference type="CDD" id="cd00610">
    <property type="entry name" value="OAT_like"/>
    <property type="match status" value="1"/>
</dbReference>
<accession>A0A1T2X6Z0</accession>
<keyword evidence="4 5" id="KW-0663">Pyridoxal phosphate</keyword>
<dbReference type="GO" id="GO:0006526">
    <property type="term" value="P:L-arginine biosynthetic process"/>
    <property type="evidence" value="ECO:0007669"/>
    <property type="project" value="UniProtKB-UniRule"/>
</dbReference>
<dbReference type="InterPro" id="IPR050103">
    <property type="entry name" value="Class-III_PLP-dep_AT"/>
</dbReference>
<dbReference type="GO" id="GO:0003992">
    <property type="term" value="F:N2-acetyl-L-ornithine:2-oxoglutarate 5-aminotransferase activity"/>
    <property type="evidence" value="ECO:0007669"/>
    <property type="project" value="UniProtKB-UniRule"/>
</dbReference>
<dbReference type="InterPro" id="IPR049704">
    <property type="entry name" value="Aminotrans_3_PPA_site"/>
</dbReference>
<dbReference type="GO" id="GO:0005737">
    <property type="term" value="C:cytoplasm"/>
    <property type="evidence" value="ECO:0007669"/>
    <property type="project" value="UniProtKB-SubCell"/>
</dbReference>
<dbReference type="EMBL" id="MSZX01000008">
    <property type="protein sequence ID" value="OPA75640.1"/>
    <property type="molecule type" value="Genomic_DNA"/>
</dbReference>
<keyword evidence="5" id="KW-0963">Cytoplasm</keyword>
<dbReference type="InterPro" id="IPR015421">
    <property type="entry name" value="PyrdxlP-dep_Trfase_major"/>
</dbReference>
<evidence type="ECO:0000313" key="7">
    <source>
        <dbReference type="Proteomes" id="UP000190188"/>
    </source>
</evidence>